<comment type="subcellular location">
    <subcellularLocation>
        <location evidence="1">Mitochondrion</location>
    </subcellularLocation>
</comment>
<name>A0A2C5XH31_9HYPO</name>
<feature type="region of interest" description="Disordered" evidence="5">
    <location>
        <begin position="54"/>
        <end position="88"/>
    </location>
</feature>
<gene>
    <name evidence="6" type="ORF">CDD81_7174</name>
</gene>
<sequence>MALTLLRPTLKRPLEAVCQRRWAQYRSKLEEKARLEGFSGIDALRNAYADKITAQKRRDAPPPLHPKPQRPDLPKSQRPPPEPQTDWYTTYPMPEKPLFVPSPHIKTLDQIIDLEKASTLPDKELTAIWRLRHAKSSKSVCAVIPAATYRAMERVAIDVPRFIIPVPCASNRGFVIHLLQWMIDRPTRTSTVMFTQLAEFKMRREFALPHTSITHYLDLMDKRGIVLMQGQVVGGRGITPNDVHWLTMCMQRFYGAWDAESEESMTPERRERAAKRRELMDSFSRGDNSFKYEELLEEVMSLG</sequence>
<dbReference type="GO" id="GO:0033615">
    <property type="term" value="P:mitochondrial proton-transporting ATP synthase complex assembly"/>
    <property type="evidence" value="ECO:0007669"/>
    <property type="project" value="TreeGrafter"/>
</dbReference>
<proteinExistence type="inferred from homology"/>
<evidence type="ECO:0000313" key="7">
    <source>
        <dbReference type="Proteomes" id="UP000226192"/>
    </source>
</evidence>
<dbReference type="OrthoDB" id="16535at2759"/>
<evidence type="ECO:0000256" key="5">
    <source>
        <dbReference type="SAM" id="MobiDB-lite"/>
    </source>
</evidence>
<keyword evidence="7" id="KW-1185">Reference proteome</keyword>
<keyword evidence="3" id="KW-0809">Transit peptide</keyword>
<evidence type="ECO:0000256" key="2">
    <source>
        <dbReference type="ARBA" id="ARBA00009116"/>
    </source>
</evidence>
<keyword evidence="4" id="KW-0496">Mitochondrion</keyword>
<dbReference type="Pfam" id="PF06644">
    <property type="entry name" value="ATP11"/>
    <property type="match status" value="1"/>
</dbReference>
<reference evidence="6 7" key="1">
    <citation type="submission" date="2017-06" db="EMBL/GenBank/DDBJ databases">
        <title>Ant-infecting Ophiocordyceps genomes reveal a high diversity of potential behavioral manipulation genes and a possible major role for enterotoxins.</title>
        <authorList>
            <person name="De Bekker C."/>
            <person name="Evans H.C."/>
            <person name="Brachmann A."/>
            <person name="Hughes D.P."/>
        </authorList>
    </citation>
    <scope>NUCLEOTIDE SEQUENCE [LARGE SCALE GENOMIC DNA]</scope>
    <source>
        <strain evidence="6 7">Map64</strain>
    </source>
</reference>
<dbReference type="AlphaFoldDB" id="A0A2C5XH31"/>
<evidence type="ECO:0000256" key="3">
    <source>
        <dbReference type="ARBA" id="ARBA00022946"/>
    </source>
</evidence>
<protein>
    <submittedName>
        <fullName evidence="6">Uncharacterized protein</fullName>
    </submittedName>
</protein>
<organism evidence="6 7">
    <name type="scientific">Ophiocordyceps australis</name>
    <dbReference type="NCBI Taxonomy" id="1399860"/>
    <lineage>
        <taxon>Eukaryota</taxon>
        <taxon>Fungi</taxon>
        <taxon>Dikarya</taxon>
        <taxon>Ascomycota</taxon>
        <taxon>Pezizomycotina</taxon>
        <taxon>Sordariomycetes</taxon>
        <taxon>Hypocreomycetidae</taxon>
        <taxon>Hypocreales</taxon>
        <taxon>Ophiocordycipitaceae</taxon>
        <taxon>Ophiocordyceps</taxon>
    </lineage>
</organism>
<dbReference type="STRING" id="1399860.A0A2C5XH31"/>
<dbReference type="GO" id="GO:0005739">
    <property type="term" value="C:mitochondrion"/>
    <property type="evidence" value="ECO:0007669"/>
    <property type="project" value="UniProtKB-SubCell"/>
</dbReference>
<dbReference type="Proteomes" id="UP000226192">
    <property type="component" value="Unassembled WGS sequence"/>
</dbReference>
<dbReference type="InterPro" id="IPR010591">
    <property type="entry name" value="ATP11"/>
</dbReference>
<comment type="caution">
    <text evidence="6">The sequence shown here is derived from an EMBL/GenBank/DDBJ whole genome shotgun (WGS) entry which is preliminary data.</text>
</comment>
<dbReference type="PANTHER" id="PTHR13126">
    <property type="entry name" value="CHAPERONE ATP11"/>
    <property type="match status" value="1"/>
</dbReference>
<evidence type="ECO:0000313" key="6">
    <source>
        <dbReference type="EMBL" id="PHH62378.1"/>
    </source>
</evidence>
<evidence type="ECO:0000256" key="1">
    <source>
        <dbReference type="ARBA" id="ARBA00004173"/>
    </source>
</evidence>
<comment type="similarity">
    <text evidence="2">Belongs to the ATP11 family.</text>
</comment>
<evidence type="ECO:0000256" key="4">
    <source>
        <dbReference type="ARBA" id="ARBA00023128"/>
    </source>
</evidence>
<accession>A0A2C5XH31</accession>
<dbReference type="EMBL" id="NJET01000073">
    <property type="protein sequence ID" value="PHH62378.1"/>
    <property type="molecule type" value="Genomic_DNA"/>
</dbReference>
<dbReference type="PANTHER" id="PTHR13126:SF0">
    <property type="entry name" value="ATP SYNTHASE MITOCHONDRIAL F1 COMPLEX ASSEMBLY FACTOR 1"/>
    <property type="match status" value="1"/>
</dbReference>